<evidence type="ECO:0000256" key="1">
    <source>
        <dbReference type="ARBA" id="ARBA00023015"/>
    </source>
</evidence>
<dbReference type="PRINTS" id="PR00455">
    <property type="entry name" value="HTHTETR"/>
</dbReference>
<evidence type="ECO:0000313" key="7">
    <source>
        <dbReference type="Proteomes" id="UP000010798"/>
    </source>
</evidence>
<dbReference type="InterPro" id="IPR050109">
    <property type="entry name" value="HTH-type_TetR-like_transc_reg"/>
</dbReference>
<proteinExistence type="predicted"/>
<dbReference type="HOGENOM" id="CLU_069356_25_6_0"/>
<dbReference type="InterPro" id="IPR011075">
    <property type="entry name" value="TetR_C"/>
</dbReference>
<dbReference type="KEGG" id="saci:Sinac_4140"/>
<feature type="domain" description="HTH tetR-type" evidence="5">
    <location>
        <begin position="16"/>
        <end position="76"/>
    </location>
</feature>
<name>L0DHM5_SINAD</name>
<keyword evidence="2 4" id="KW-0238">DNA-binding</keyword>
<dbReference type="Gene3D" id="1.10.357.10">
    <property type="entry name" value="Tetracycline Repressor, domain 2"/>
    <property type="match status" value="1"/>
</dbReference>
<keyword evidence="1" id="KW-0805">Transcription regulation</keyword>
<dbReference type="Pfam" id="PF00440">
    <property type="entry name" value="TetR_N"/>
    <property type="match status" value="1"/>
</dbReference>
<dbReference type="eggNOG" id="COG1309">
    <property type="taxonomic scope" value="Bacteria"/>
</dbReference>
<evidence type="ECO:0000259" key="5">
    <source>
        <dbReference type="PROSITE" id="PS50977"/>
    </source>
</evidence>
<dbReference type="OrthoDB" id="9796019at2"/>
<evidence type="ECO:0000256" key="3">
    <source>
        <dbReference type="ARBA" id="ARBA00023163"/>
    </source>
</evidence>
<keyword evidence="3" id="KW-0804">Transcription</keyword>
<reference evidence="6 7" key="1">
    <citation type="submission" date="2012-02" db="EMBL/GenBank/DDBJ databases">
        <title>Complete sequence of chromosome of Singulisphaera acidiphila DSM 18658.</title>
        <authorList>
            <consortium name="US DOE Joint Genome Institute (JGI-PGF)"/>
            <person name="Lucas S."/>
            <person name="Copeland A."/>
            <person name="Lapidus A."/>
            <person name="Glavina del Rio T."/>
            <person name="Dalin E."/>
            <person name="Tice H."/>
            <person name="Bruce D."/>
            <person name="Goodwin L."/>
            <person name="Pitluck S."/>
            <person name="Peters L."/>
            <person name="Ovchinnikova G."/>
            <person name="Chertkov O."/>
            <person name="Kyrpides N."/>
            <person name="Mavromatis K."/>
            <person name="Ivanova N."/>
            <person name="Brettin T."/>
            <person name="Detter J.C."/>
            <person name="Han C."/>
            <person name="Larimer F."/>
            <person name="Land M."/>
            <person name="Hauser L."/>
            <person name="Markowitz V."/>
            <person name="Cheng J.-F."/>
            <person name="Hugenholtz P."/>
            <person name="Woyke T."/>
            <person name="Wu D."/>
            <person name="Tindall B."/>
            <person name="Pomrenke H."/>
            <person name="Brambilla E."/>
            <person name="Klenk H.-P."/>
            <person name="Eisen J.A."/>
        </authorList>
    </citation>
    <scope>NUCLEOTIDE SEQUENCE [LARGE SCALE GENOMIC DNA]</scope>
    <source>
        <strain evidence="7">ATCC BAA-1392 / DSM 18658 / VKM B-2454 / MOB10</strain>
    </source>
</reference>
<dbReference type="Proteomes" id="UP000010798">
    <property type="component" value="Chromosome"/>
</dbReference>
<protein>
    <submittedName>
        <fullName evidence="6">Transcriptional regulator</fullName>
    </submittedName>
</protein>
<dbReference type="SUPFAM" id="SSF48498">
    <property type="entry name" value="Tetracyclin repressor-like, C-terminal domain"/>
    <property type="match status" value="1"/>
</dbReference>
<keyword evidence="7" id="KW-1185">Reference proteome</keyword>
<accession>L0DHM5</accession>
<dbReference type="GO" id="GO:0000976">
    <property type="term" value="F:transcription cis-regulatory region binding"/>
    <property type="evidence" value="ECO:0007669"/>
    <property type="project" value="TreeGrafter"/>
</dbReference>
<sequence>MKKGTAGKAAGRPRDEAATASIMRAALELADEAGFDALSVEGVAARAGVGKTTIYRRWANVWAVVMDAVLANLTQMAPIEEHPTARESFRASMRSLAKAYRGKAGKLLRPLIGRAQVDADLRQAVQAQWVEPRRRIARKVVRRGIESGELREGLDADVVLDALYGPIYHRLLVPYDDAPLSDEFIDRVIDHVFGGLERNTAGGGGSLPAHR</sequence>
<dbReference type="Pfam" id="PF16859">
    <property type="entry name" value="TetR_C_11"/>
    <property type="match status" value="1"/>
</dbReference>
<dbReference type="SUPFAM" id="SSF46689">
    <property type="entry name" value="Homeodomain-like"/>
    <property type="match status" value="1"/>
</dbReference>
<dbReference type="InterPro" id="IPR001647">
    <property type="entry name" value="HTH_TetR"/>
</dbReference>
<dbReference type="AlphaFoldDB" id="L0DHM5"/>
<evidence type="ECO:0000256" key="4">
    <source>
        <dbReference type="PROSITE-ProRule" id="PRU00335"/>
    </source>
</evidence>
<dbReference type="PANTHER" id="PTHR30055:SF148">
    <property type="entry name" value="TETR-FAMILY TRANSCRIPTIONAL REGULATOR"/>
    <property type="match status" value="1"/>
</dbReference>
<organism evidence="6 7">
    <name type="scientific">Singulisphaera acidiphila (strain ATCC BAA-1392 / DSM 18658 / VKM B-2454 / MOB10)</name>
    <dbReference type="NCBI Taxonomy" id="886293"/>
    <lineage>
        <taxon>Bacteria</taxon>
        <taxon>Pseudomonadati</taxon>
        <taxon>Planctomycetota</taxon>
        <taxon>Planctomycetia</taxon>
        <taxon>Isosphaerales</taxon>
        <taxon>Isosphaeraceae</taxon>
        <taxon>Singulisphaera</taxon>
    </lineage>
</organism>
<evidence type="ECO:0000256" key="2">
    <source>
        <dbReference type="ARBA" id="ARBA00023125"/>
    </source>
</evidence>
<dbReference type="PROSITE" id="PS50977">
    <property type="entry name" value="HTH_TETR_2"/>
    <property type="match status" value="1"/>
</dbReference>
<dbReference type="InterPro" id="IPR036271">
    <property type="entry name" value="Tet_transcr_reg_TetR-rel_C_sf"/>
</dbReference>
<dbReference type="InterPro" id="IPR009057">
    <property type="entry name" value="Homeodomain-like_sf"/>
</dbReference>
<gene>
    <name evidence="6" type="ordered locus">Sinac_4140</name>
</gene>
<dbReference type="GO" id="GO:0003700">
    <property type="term" value="F:DNA-binding transcription factor activity"/>
    <property type="evidence" value="ECO:0007669"/>
    <property type="project" value="TreeGrafter"/>
</dbReference>
<dbReference type="PANTHER" id="PTHR30055">
    <property type="entry name" value="HTH-TYPE TRANSCRIPTIONAL REGULATOR RUTR"/>
    <property type="match status" value="1"/>
</dbReference>
<dbReference type="RefSeq" id="WP_015247479.1">
    <property type="nucleotide sequence ID" value="NC_019892.1"/>
</dbReference>
<evidence type="ECO:0000313" key="6">
    <source>
        <dbReference type="EMBL" id="AGA28350.1"/>
    </source>
</evidence>
<feature type="DNA-binding region" description="H-T-H motif" evidence="4">
    <location>
        <begin position="39"/>
        <end position="58"/>
    </location>
</feature>
<dbReference type="Gene3D" id="1.10.10.60">
    <property type="entry name" value="Homeodomain-like"/>
    <property type="match status" value="1"/>
</dbReference>
<dbReference type="EMBL" id="CP003364">
    <property type="protein sequence ID" value="AGA28350.1"/>
    <property type="molecule type" value="Genomic_DNA"/>
</dbReference>
<dbReference type="STRING" id="886293.Sinac_4140"/>